<keyword evidence="3" id="KW-1185">Reference proteome</keyword>
<name>A0ABQ2DZX0_9MICC</name>
<evidence type="ECO:0000256" key="1">
    <source>
        <dbReference type="SAM" id="MobiDB-lite"/>
    </source>
</evidence>
<protein>
    <recommendedName>
        <fullName evidence="4">DUF222 domain-containing protein</fullName>
    </recommendedName>
</protein>
<organism evidence="2 3">
    <name type="scientific">Glutamicibacter ardleyensis</name>
    <dbReference type="NCBI Taxonomy" id="225894"/>
    <lineage>
        <taxon>Bacteria</taxon>
        <taxon>Bacillati</taxon>
        <taxon>Actinomycetota</taxon>
        <taxon>Actinomycetes</taxon>
        <taxon>Micrococcales</taxon>
        <taxon>Micrococcaceae</taxon>
        <taxon>Glutamicibacter</taxon>
    </lineage>
</organism>
<dbReference type="EMBL" id="BMKX01000015">
    <property type="protein sequence ID" value="GGJ74447.1"/>
    <property type="molecule type" value="Genomic_DNA"/>
</dbReference>
<evidence type="ECO:0008006" key="4">
    <source>
        <dbReference type="Google" id="ProtNLM"/>
    </source>
</evidence>
<reference evidence="3" key="1">
    <citation type="journal article" date="2019" name="Int. J. Syst. Evol. Microbiol.">
        <title>The Global Catalogue of Microorganisms (GCM) 10K type strain sequencing project: providing services to taxonomists for standard genome sequencing and annotation.</title>
        <authorList>
            <consortium name="The Broad Institute Genomics Platform"/>
            <consortium name="The Broad Institute Genome Sequencing Center for Infectious Disease"/>
            <person name="Wu L."/>
            <person name="Ma J."/>
        </authorList>
    </citation>
    <scope>NUCLEOTIDE SEQUENCE [LARGE SCALE GENOMIC DNA]</scope>
    <source>
        <strain evidence="3">CGMCC 1.3685</strain>
    </source>
</reference>
<sequence>MVHLVAEQDQVPPVAAPGLNVCVGCDDRMRADLRLIADRWEEAQDALHPSSGGGDSERHAGRVEPPLPLDVSVSDALRIVRDDVWSVALRLVDDHDGLALPADQTTPSLAEWMAKWQLIKIAGSADKGWSREAYWLIASAADQITAVTHGVETRVDMPAMFCKHKTHVDMKTSVCGAQLMLAERPDGVKTVRCNEDVSHAVPWDIWSQALRASRPQRRGARLPRASRV</sequence>
<proteinExistence type="predicted"/>
<comment type="caution">
    <text evidence="2">The sequence shown here is derived from an EMBL/GenBank/DDBJ whole genome shotgun (WGS) entry which is preliminary data.</text>
</comment>
<dbReference type="Proteomes" id="UP000606115">
    <property type="component" value="Unassembled WGS sequence"/>
</dbReference>
<accession>A0ABQ2DZX0</accession>
<evidence type="ECO:0000313" key="2">
    <source>
        <dbReference type="EMBL" id="GGJ74447.1"/>
    </source>
</evidence>
<feature type="region of interest" description="Disordered" evidence="1">
    <location>
        <begin position="45"/>
        <end position="65"/>
    </location>
</feature>
<gene>
    <name evidence="2" type="ORF">GCM10007173_36780</name>
</gene>
<evidence type="ECO:0000313" key="3">
    <source>
        <dbReference type="Proteomes" id="UP000606115"/>
    </source>
</evidence>